<dbReference type="Proteomes" id="UP000198552">
    <property type="component" value="Unassembled WGS sequence"/>
</dbReference>
<protein>
    <submittedName>
        <fullName evidence="1">Uncharacterized protein</fullName>
    </submittedName>
</protein>
<proteinExistence type="predicted"/>
<organism evidence="1 2">
    <name type="scientific">Oryzisolibacter propanilivorax</name>
    <dbReference type="NCBI Taxonomy" id="1527607"/>
    <lineage>
        <taxon>Bacteria</taxon>
        <taxon>Pseudomonadati</taxon>
        <taxon>Pseudomonadota</taxon>
        <taxon>Betaproteobacteria</taxon>
        <taxon>Burkholderiales</taxon>
        <taxon>Comamonadaceae</taxon>
        <taxon>Oryzisolibacter</taxon>
    </lineage>
</organism>
<evidence type="ECO:0000313" key="2">
    <source>
        <dbReference type="Proteomes" id="UP000198552"/>
    </source>
</evidence>
<dbReference type="EMBL" id="FNHP01000002">
    <property type="protein sequence ID" value="SDM10883.1"/>
    <property type="molecule type" value="Genomic_DNA"/>
</dbReference>
<sequence length="69" mass="7331">MVFFRPGPCFQRAISYLFNSECRAGRACATLTAMFRLPTLPATAARPGVPGSVPVLQAPMITTMTTAAP</sequence>
<gene>
    <name evidence="1" type="ORF">SAMN05428957_102350</name>
</gene>
<keyword evidence="2" id="KW-1185">Reference proteome</keyword>
<reference evidence="2" key="1">
    <citation type="submission" date="2016-10" db="EMBL/GenBank/DDBJ databases">
        <authorList>
            <person name="Varghese N."/>
            <person name="Submissions S."/>
        </authorList>
    </citation>
    <scope>NUCLEOTIDE SEQUENCE [LARGE SCALE GENOMIC DNA]</scope>
    <source>
        <strain evidence="2">EPL6</strain>
    </source>
</reference>
<dbReference type="AlphaFoldDB" id="A0A1G9QIS1"/>
<name>A0A1G9QIS1_9BURK</name>
<accession>A0A1G9QIS1</accession>
<dbReference type="STRING" id="1527607.SAMN05428957_102350"/>
<evidence type="ECO:0000313" key="1">
    <source>
        <dbReference type="EMBL" id="SDM10883.1"/>
    </source>
</evidence>